<gene>
    <name evidence="2" type="ORF">CPB83DRAFT_861506</name>
</gene>
<dbReference type="InterPro" id="IPR045469">
    <property type="entry name" value="Nis1"/>
</dbReference>
<evidence type="ECO:0000313" key="2">
    <source>
        <dbReference type="EMBL" id="KAF9524267.1"/>
    </source>
</evidence>
<dbReference type="OrthoDB" id="2841294at2759"/>
<dbReference type="AlphaFoldDB" id="A0A9P6JKH5"/>
<feature type="signal peptide" evidence="1">
    <location>
        <begin position="1"/>
        <end position="19"/>
    </location>
</feature>
<keyword evidence="1" id="KW-0732">Signal</keyword>
<sequence>MKFSTATIISALTVCAANAQRIAIGSPADGAQLTPGSSFQVRLDRPNTLTGSNEIAIVIGLSTCATNACPPASDSMGSFILYNGTYLPEYHETDKPPYQNFTVSLPTAAAEGPAMLKVWHVSLVGASRSPFTETLNSTLRIIGQ</sequence>
<organism evidence="2 3">
    <name type="scientific">Crepidotus variabilis</name>
    <dbReference type="NCBI Taxonomy" id="179855"/>
    <lineage>
        <taxon>Eukaryota</taxon>
        <taxon>Fungi</taxon>
        <taxon>Dikarya</taxon>
        <taxon>Basidiomycota</taxon>
        <taxon>Agaricomycotina</taxon>
        <taxon>Agaricomycetes</taxon>
        <taxon>Agaricomycetidae</taxon>
        <taxon>Agaricales</taxon>
        <taxon>Agaricineae</taxon>
        <taxon>Crepidotaceae</taxon>
        <taxon>Crepidotus</taxon>
    </lineage>
</organism>
<dbReference type="EMBL" id="MU157901">
    <property type="protein sequence ID" value="KAF9524267.1"/>
    <property type="molecule type" value="Genomic_DNA"/>
</dbReference>
<protein>
    <submittedName>
        <fullName evidence="2">Uncharacterized protein</fullName>
    </submittedName>
</protein>
<evidence type="ECO:0000313" key="3">
    <source>
        <dbReference type="Proteomes" id="UP000807306"/>
    </source>
</evidence>
<keyword evidence="3" id="KW-1185">Reference proteome</keyword>
<proteinExistence type="predicted"/>
<accession>A0A9P6JKH5</accession>
<comment type="caution">
    <text evidence="2">The sequence shown here is derived from an EMBL/GenBank/DDBJ whole genome shotgun (WGS) entry which is preliminary data.</text>
</comment>
<reference evidence="2" key="1">
    <citation type="submission" date="2020-11" db="EMBL/GenBank/DDBJ databases">
        <authorList>
            <consortium name="DOE Joint Genome Institute"/>
            <person name="Ahrendt S."/>
            <person name="Riley R."/>
            <person name="Andreopoulos W."/>
            <person name="Labutti K."/>
            <person name="Pangilinan J."/>
            <person name="Ruiz-Duenas F.J."/>
            <person name="Barrasa J.M."/>
            <person name="Sanchez-Garcia M."/>
            <person name="Camarero S."/>
            <person name="Miyauchi S."/>
            <person name="Serrano A."/>
            <person name="Linde D."/>
            <person name="Babiker R."/>
            <person name="Drula E."/>
            <person name="Ayuso-Fernandez I."/>
            <person name="Pacheco R."/>
            <person name="Padilla G."/>
            <person name="Ferreira P."/>
            <person name="Barriuso J."/>
            <person name="Kellner H."/>
            <person name="Castanera R."/>
            <person name="Alfaro M."/>
            <person name="Ramirez L."/>
            <person name="Pisabarro A.G."/>
            <person name="Kuo A."/>
            <person name="Tritt A."/>
            <person name="Lipzen A."/>
            <person name="He G."/>
            <person name="Yan M."/>
            <person name="Ng V."/>
            <person name="Cullen D."/>
            <person name="Martin F."/>
            <person name="Rosso M.-N."/>
            <person name="Henrissat B."/>
            <person name="Hibbett D."/>
            <person name="Martinez A.T."/>
            <person name="Grigoriev I.V."/>
        </authorList>
    </citation>
    <scope>NUCLEOTIDE SEQUENCE</scope>
    <source>
        <strain evidence="2">CBS 506.95</strain>
    </source>
</reference>
<name>A0A9P6JKH5_9AGAR</name>
<feature type="chain" id="PRO_5040274186" evidence="1">
    <location>
        <begin position="20"/>
        <end position="144"/>
    </location>
</feature>
<dbReference type="Pfam" id="PF19271">
    <property type="entry name" value="Nis1"/>
    <property type="match status" value="1"/>
</dbReference>
<dbReference type="Proteomes" id="UP000807306">
    <property type="component" value="Unassembled WGS sequence"/>
</dbReference>
<evidence type="ECO:0000256" key="1">
    <source>
        <dbReference type="SAM" id="SignalP"/>
    </source>
</evidence>